<keyword evidence="3" id="KW-1185">Reference proteome</keyword>
<accession>A0AAV9GWS9</accession>
<protein>
    <submittedName>
        <fullName evidence="2">Uncharacterized protein</fullName>
    </submittedName>
</protein>
<dbReference type="EMBL" id="MU865925">
    <property type="protein sequence ID" value="KAK4452165.1"/>
    <property type="molecule type" value="Genomic_DNA"/>
</dbReference>
<evidence type="ECO:0000313" key="3">
    <source>
        <dbReference type="Proteomes" id="UP001321760"/>
    </source>
</evidence>
<proteinExistence type="predicted"/>
<evidence type="ECO:0000313" key="2">
    <source>
        <dbReference type="EMBL" id="KAK4452165.1"/>
    </source>
</evidence>
<dbReference type="AlphaFoldDB" id="A0AAV9GWS9"/>
<dbReference type="Proteomes" id="UP001321760">
    <property type="component" value="Unassembled WGS sequence"/>
</dbReference>
<organism evidence="2 3">
    <name type="scientific">Podospora aff. communis PSN243</name>
    <dbReference type="NCBI Taxonomy" id="3040156"/>
    <lineage>
        <taxon>Eukaryota</taxon>
        <taxon>Fungi</taxon>
        <taxon>Dikarya</taxon>
        <taxon>Ascomycota</taxon>
        <taxon>Pezizomycotina</taxon>
        <taxon>Sordariomycetes</taxon>
        <taxon>Sordariomycetidae</taxon>
        <taxon>Sordariales</taxon>
        <taxon>Podosporaceae</taxon>
        <taxon>Podospora</taxon>
    </lineage>
</organism>
<comment type="caution">
    <text evidence="2">The sequence shown here is derived from an EMBL/GenBank/DDBJ whole genome shotgun (WGS) entry which is preliminary data.</text>
</comment>
<sequence>MLAATMKLLLLSGLMMAGWATAWHPDLSSITSFVSVSNGEPSYTNEYRMLEDQARGMAGTLGLLGQGRAPWPKYQTVSSYSPAANTTEINWVGHCLAQWCETDTFLKPQYGRVACRTNDKRPEGGTMGFICNHARKARCSRIQIAKVLNTLQQETGQYTGLVSLQTGPEHSMIIGFDAYCDGGHGMCGDQRDPIWNACENYRDRHREPLQLDLLLNEEDYLVKPPNTNYGGIVWEDSTPAPAAPPAAAETPISSFKKFFKSIKNGVKMIF</sequence>
<reference evidence="2" key="2">
    <citation type="submission" date="2023-05" db="EMBL/GenBank/DDBJ databases">
        <authorList>
            <consortium name="Lawrence Berkeley National Laboratory"/>
            <person name="Steindorff A."/>
            <person name="Hensen N."/>
            <person name="Bonometti L."/>
            <person name="Westerberg I."/>
            <person name="Brannstrom I.O."/>
            <person name="Guillou S."/>
            <person name="Cros-Aarteil S."/>
            <person name="Calhoun S."/>
            <person name="Haridas S."/>
            <person name="Kuo A."/>
            <person name="Mondo S."/>
            <person name="Pangilinan J."/>
            <person name="Riley R."/>
            <person name="Labutti K."/>
            <person name="Andreopoulos B."/>
            <person name="Lipzen A."/>
            <person name="Chen C."/>
            <person name="Yanf M."/>
            <person name="Daum C."/>
            <person name="Ng V."/>
            <person name="Clum A."/>
            <person name="Ohm R."/>
            <person name="Martin F."/>
            <person name="Silar P."/>
            <person name="Natvig D."/>
            <person name="Lalanne C."/>
            <person name="Gautier V."/>
            <person name="Ament-Velasquez S.L."/>
            <person name="Kruys A."/>
            <person name="Hutchinson M.I."/>
            <person name="Powell A.J."/>
            <person name="Barry K."/>
            <person name="Miller A.N."/>
            <person name="Grigoriev I.V."/>
            <person name="Debuchy R."/>
            <person name="Gladieux P."/>
            <person name="Thoren M.H."/>
            <person name="Johannesson H."/>
        </authorList>
    </citation>
    <scope>NUCLEOTIDE SEQUENCE</scope>
    <source>
        <strain evidence="2">PSN243</strain>
    </source>
</reference>
<evidence type="ECO:0000256" key="1">
    <source>
        <dbReference type="SAM" id="SignalP"/>
    </source>
</evidence>
<feature type="chain" id="PRO_5043631174" evidence="1">
    <location>
        <begin position="23"/>
        <end position="270"/>
    </location>
</feature>
<reference evidence="2" key="1">
    <citation type="journal article" date="2023" name="Mol. Phylogenet. Evol.">
        <title>Genome-scale phylogeny and comparative genomics of the fungal order Sordariales.</title>
        <authorList>
            <person name="Hensen N."/>
            <person name="Bonometti L."/>
            <person name="Westerberg I."/>
            <person name="Brannstrom I.O."/>
            <person name="Guillou S."/>
            <person name="Cros-Aarteil S."/>
            <person name="Calhoun S."/>
            <person name="Haridas S."/>
            <person name="Kuo A."/>
            <person name="Mondo S."/>
            <person name="Pangilinan J."/>
            <person name="Riley R."/>
            <person name="LaButti K."/>
            <person name="Andreopoulos B."/>
            <person name="Lipzen A."/>
            <person name="Chen C."/>
            <person name="Yan M."/>
            <person name="Daum C."/>
            <person name="Ng V."/>
            <person name="Clum A."/>
            <person name="Steindorff A."/>
            <person name="Ohm R.A."/>
            <person name="Martin F."/>
            <person name="Silar P."/>
            <person name="Natvig D.O."/>
            <person name="Lalanne C."/>
            <person name="Gautier V."/>
            <person name="Ament-Velasquez S.L."/>
            <person name="Kruys A."/>
            <person name="Hutchinson M.I."/>
            <person name="Powell A.J."/>
            <person name="Barry K."/>
            <person name="Miller A.N."/>
            <person name="Grigoriev I.V."/>
            <person name="Debuchy R."/>
            <person name="Gladieux P."/>
            <person name="Hiltunen Thoren M."/>
            <person name="Johannesson H."/>
        </authorList>
    </citation>
    <scope>NUCLEOTIDE SEQUENCE</scope>
    <source>
        <strain evidence="2">PSN243</strain>
    </source>
</reference>
<keyword evidence="1" id="KW-0732">Signal</keyword>
<name>A0AAV9GWS9_9PEZI</name>
<gene>
    <name evidence="2" type="ORF">QBC34DRAFT_399374</name>
</gene>
<feature type="signal peptide" evidence="1">
    <location>
        <begin position="1"/>
        <end position="22"/>
    </location>
</feature>